<dbReference type="PANTHER" id="PTHR35891">
    <property type="entry name" value="THIOL:DISULFIDE INTERCHANGE PROTEIN DSBA"/>
    <property type="match status" value="1"/>
</dbReference>
<dbReference type="PANTHER" id="PTHR35891:SF2">
    <property type="entry name" value="THIOL:DISULFIDE INTERCHANGE PROTEIN DSBA"/>
    <property type="match status" value="1"/>
</dbReference>
<protein>
    <recommendedName>
        <fullName evidence="7">Thiol:disulfide interchange protein</fullName>
    </recommendedName>
</protein>
<evidence type="ECO:0000256" key="2">
    <source>
        <dbReference type="ARBA" id="ARBA00005791"/>
    </source>
</evidence>
<reference evidence="11 12" key="1">
    <citation type="journal article" date="2015" name="Int. J. Syst. Evol. Microbiol.">
        <title>Halomonas salicampi sp. nov., a halotolerant and alkalitolerant bacterium isolated from a saltern soil.</title>
        <authorList>
            <person name="Lee J.C."/>
            <person name="Kim Y.S."/>
            <person name="Yun B.S."/>
            <person name="Whang K.S."/>
        </authorList>
    </citation>
    <scope>NUCLEOTIDE SEQUENCE [LARGE SCALE GENOMIC DNA]</scope>
    <source>
        <strain evidence="11 12">BH103</strain>
    </source>
</reference>
<evidence type="ECO:0000256" key="3">
    <source>
        <dbReference type="ARBA" id="ARBA00022729"/>
    </source>
</evidence>
<dbReference type="EMBL" id="JACCDF010000008">
    <property type="protein sequence ID" value="NYS61143.1"/>
    <property type="molecule type" value="Genomic_DNA"/>
</dbReference>
<dbReference type="InterPro" id="IPR023205">
    <property type="entry name" value="DsbA/DsbL"/>
</dbReference>
<comment type="caution">
    <text evidence="11">The sequence shown here is derived from an EMBL/GenBank/DDBJ whole genome shotgun (WGS) entry which is preliminary data.</text>
</comment>
<keyword evidence="4 7" id="KW-0574">Periplasm</keyword>
<accession>A0A7Z0LLH0</accession>
<dbReference type="Proteomes" id="UP000586119">
    <property type="component" value="Unassembled WGS sequence"/>
</dbReference>
<evidence type="ECO:0000256" key="4">
    <source>
        <dbReference type="ARBA" id="ARBA00022764"/>
    </source>
</evidence>
<feature type="signal peptide" evidence="9">
    <location>
        <begin position="1"/>
        <end position="20"/>
    </location>
</feature>
<dbReference type="PROSITE" id="PS51352">
    <property type="entry name" value="THIOREDOXIN_2"/>
    <property type="match status" value="1"/>
</dbReference>
<dbReference type="SUPFAM" id="SSF52833">
    <property type="entry name" value="Thioredoxin-like"/>
    <property type="match status" value="1"/>
</dbReference>
<sequence>MWKALMVAVAGLTLSAVASAQELVEGEHYERLETPVETQVDDDKIEITEAFWFGCPHCYRLQPEVTEWYETLEDDVRVVHQPATMGGDWNTHATAFYAAKSLGIEDALHADFFHAIHEEGRSLTDTDELAEFFANYGVSEDEAREALTSFSVRSDVSSANSRMRDMQLMGVPALMVDGRYLVTPSSAGSLANMPQIADALIERVREERAESSR</sequence>
<dbReference type="InterPro" id="IPR036249">
    <property type="entry name" value="Thioredoxin-like_sf"/>
</dbReference>
<evidence type="ECO:0000256" key="1">
    <source>
        <dbReference type="ARBA" id="ARBA00004418"/>
    </source>
</evidence>
<feature type="chain" id="PRO_5031483372" description="Thiol:disulfide interchange protein" evidence="9">
    <location>
        <begin position="21"/>
        <end position="213"/>
    </location>
</feature>
<dbReference type="Gene3D" id="3.40.30.10">
    <property type="entry name" value="Glutaredoxin"/>
    <property type="match status" value="1"/>
</dbReference>
<keyword evidence="5 7" id="KW-1015">Disulfide bond</keyword>
<dbReference type="CDD" id="cd03019">
    <property type="entry name" value="DsbA_DsbA"/>
    <property type="match status" value="1"/>
</dbReference>
<dbReference type="Pfam" id="PF01323">
    <property type="entry name" value="DSBA"/>
    <property type="match status" value="1"/>
</dbReference>
<name>A0A7Z0LLH0_9GAMM</name>
<evidence type="ECO:0000256" key="6">
    <source>
        <dbReference type="ARBA" id="ARBA00023284"/>
    </source>
</evidence>
<evidence type="ECO:0000313" key="11">
    <source>
        <dbReference type="EMBL" id="NYS61143.1"/>
    </source>
</evidence>
<keyword evidence="6" id="KW-0676">Redox-active center</keyword>
<dbReference type="RefSeq" id="WP_179930473.1">
    <property type="nucleotide sequence ID" value="NZ_JACCDF010000008.1"/>
</dbReference>
<evidence type="ECO:0000256" key="8">
    <source>
        <dbReference type="PIRSR" id="PIRSR001488-1"/>
    </source>
</evidence>
<evidence type="ECO:0000256" key="7">
    <source>
        <dbReference type="PIRNR" id="PIRNR001488"/>
    </source>
</evidence>
<organism evidence="11 12">
    <name type="scientific">Vreelandella salicampi</name>
    <dbReference type="NCBI Taxonomy" id="1449798"/>
    <lineage>
        <taxon>Bacteria</taxon>
        <taxon>Pseudomonadati</taxon>
        <taxon>Pseudomonadota</taxon>
        <taxon>Gammaproteobacteria</taxon>
        <taxon>Oceanospirillales</taxon>
        <taxon>Halomonadaceae</taxon>
        <taxon>Vreelandella</taxon>
    </lineage>
</organism>
<dbReference type="InterPro" id="IPR001853">
    <property type="entry name" value="DSBA-like_thioredoxin_dom"/>
</dbReference>
<comment type="similarity">
    <text evidence="2">Belongs to the thioredoxin family. DsbA subfamily.</text>
</comment>
<evidence type="ECO:0000256" key="9">
    <source>
        <dbReference type="SAM" id="SignalP"/>
    </source>
</evidence>
<evidence type="ECO:0000313" key="12">
    <source>
        <dbReference type="Proteomes" id="UP000586119"/>
    </source>
</evidence>
<dbReference type="PIRSF" id="PIRSF001488">
    <property type="entry name" value="Tdi_protein"/>
    <property type="match status" value="1"/>
</dbReference>
<gene>
    <name evidence="11" type="ORF">HZS81_10295</name>
</gene>
<dbReference type="InterPro" id="IPR013766">
    <property type="entry name" value="Thioredoxin_domain"/>
</dbReference>
<dbReference type="GO" id="GO:0042597">
    <property type="term" value="C:periplasmic space"/>
    <property type="evidence" value="ECO:0007669"/>
    <property type="project" value="UniProtKB-SubCell"/>
</dbReference>
<keyword evidence="3 9" id="KW-0732">Signal</keyword>
<dbReference type="GO" id="GO:0016491">
    <property type="term" value="F:oxidoreductase activity"/>
    <property type="evidence" value="ECO:0007669"/>
    <property type="project" value="InterPro"/>
</dbReference>
<dbReference type="AlphaFoldDB" id="A0A7Z0LLH0"/>
<dbReference type="InterPro" id="IPR050824">
    <property type="entry name" value="Thiol_disulfide_DsbA"/>
</dbReference>
<proteinExistence type="inferred from homology"/>
<keyword evidence="12" id="KW-1185">Reference proteome</keyword>
<comment type="subcellular location">
    <subcellularLocation>
        <location evidence="1 7">Periplasm</location>
    </subcellularLocation>
</comment>
<feature type="domain" description="Thioredoxin" evidence="10">
    <location>
        <begin position="8"/>
        <end position="152"/>
    </location>
</feature>
<evidence type="ECO:0000256" key="5">
    <source>
        <dbReference type="ARBA" id="ARBA00023157"/>
    </source>
</evidence>
<evidence type="ECO:0000259" key="10">
    <source>
        <dbReference type="PROSITE" id="PS51352"/>
    </source>
</evidence>
<feature type="disulfide bond" description="Redox-active" evidence="8">
    <location>
        <begin position="55"/>
        <end position="58"/>
    </location>
</feature>